<gene>
    <name evidence="5" type="ORF">DN757_22460</name>
</gene>
<keyword evidence="2" id="KW-0238">DNA-binding</keyword>
<dbReference type="PANTHER" id="PTHR47504:SF5">
    <property type="entry name" value="RIGHT ORIGIN-BINDING PROTEIN"/>
    <property type="match status" value="1"/>
</dbReference>
<accession>A0A2W6NCH7</accession>
<proteinExistence type="predicted"/>
<organism evidence="5 6">
    <name type="scientific">Paenibacillus silvae</name>
    <dbReference type="NCBI Taxonomy" id="1325358"/>
    <lineage>
        <taxon>Bacteria</taxon>
        <taxon>Bacillati</taxon>
        <taxon>Bacillota</taxon>
        <taxon>Bacilli</taxon>
        <taxon>Bacillales</taxon>
        <taxon>Paenibacillaceae</taxon>
        <taxon>Paenibacillus</taxon>
    </lineage>
</organism>
<evidence type="ECO:0000256" key="3">
    <source>
        <dbReference type="ARBA" id="ARBA00023163"/>
    </source>
</evidence>
<keyword evidence="3" id="KW-0804">Transcription</keyword>
<dbReference type="SUPFAM" id="SSF46689">
    <property type="entry name" value="Homeodomain-like"/>
    <property type="match status" value="2"/>
</dbReference>
<dbReference type="PRINTS" id="PR00032">
    <property type="entry name" value="HTHARAC"/>
</dbReference>
<dbReference type="PROSITE" id="PS00041">
    <property type="entry name" value="HTH_ARAC_FAMILY_1"/>
    <property type="match status" value="1"/>
</dbReference>
<evidence type="ECO:0000313" key="5">
    <source>
        <dbReference type="EMBL" id="PZT53461.1"/>
    </source>
</evidence>
<dbReference type="InterPro" id="IPR011256">
    <property type="entry name" value="Reg_factor_effector_dom_sf"/>
</dbReference>
<dbReference type="Gene3D" id="3.20.80.10">
    <property type="entry name" value="Regulatory factor, effector binding domain"/>
    <property type="match status" value="1"/>
</dbReference>
<name>A0A2W6NCH7_9BACL</name>
<keyword evidence="1" id="KW-0805">Transcription regulation</keyword>
<dbReference type="GO" id="GO:0003700">
    <property type="term" value="F:DNA-binding transcription factor activity"/>
    <property type="evidence" value="ECO:0007669"/>
    <property type="project" value="InterPro"/>
</dbReference>
<comment type="caution">
    <text evidence="5">The sequence shown here is derived from an EMBL/GenBank/DDBJ whole genome shotgun (WGS) entry which is preliminary data.</text>
</comment>
<dbReference type="SMART" id="SM00871">
    <property type="entry name" value="AraC_E_bind"/>
    <property type="match status" value="1"/>
</dbReference>
<reference evidence="5 6" key="1">
    <citation type="submission" date="2018-06" db="EMBL/GenBank/DDBJ databases">
        <title>Isolation of heavy metals resistant Paenibacillus silvae NC2 from Gold-Copper mine in ZiJin, China.</title>
        <authorList>
            <person name="Xu J."/>
            <person name="Mazhar H.S."/>
            <person name="Rensing C."/>
        </authorList>
    </citation>
    <scope>NUCLEOTIDE SEQUENCE [LARGE SCALE GENOMIC DNA]</scope>
    <source>
        <strain evidence="5 6">NC2</strain>
    </source>
</reference>
<evidence type="ECO:0000313" key="6">
    <source>
        <dbReference type="Proteomes" id="UP000249204"/>
    </source>
</evidence>
<evidence type="ECO:0000256" key="1">
    <source>
        <dbReference type="ARBA" id="ARBA00023015"/>
    </source>
</evidence>
<dbReference type="Gene3D" id="1.10.10.60">
    <property type="entry name" value="Homeodomain-like"/>
    <property type="match status" value="2"/>
</dbReference>
<dbReference type="Proteomes" id="UP000249204">
    <property type="component" value="Unassembled WGS sequence"/>
</dbReference>
<evidence type="ECO:0000256" key="2">
    <source>
        <dbReference type="ARBA" id="ARBA00023125"/>
    </source>
</evidence>
<dbReference type="EMBL" id="QKWW01000069">
    <property type="protein sequence ID" value="PZT53461.1"/>
    <property type="molecule type" value="Genomic_DNA"/>
</dbReference>
<dbReference type="InterPro" id="IPR029441">
    <property type="entry name" value="Cass2"/>
</dbReference>
<dbReference type="RefSeq" id="WP_111272402.1">
    <property type="nucleotide sequence ID" value="NZ_QKWW01000069.1"/>
</dbReference>
<dbReference type="InterPro" id="IPR018062">
    <property type="entry name" value="HTH_AraC-typ_CS"/>
</dbReference>
<dbReference type="AlphaFoldDB" id="A0A2W6NCH7"/>
<dbReference type="InterPro" id="IPR020449">
    <property type="entry name" value="Tscrpt_reg_AraC-type_HTH"/>
</dbReference>
<dbReference type="SUPFAM" id="SSF55136">
    <property type="entry name" value="Probable bacterial effector-binding domain"/>
    <property type="match status" value="1"/>
</dbReference>
<protein>
    <submittedName>
        <fullName evidence="5">AraC family transcriptional regulator</fullName>
    </submittedName>
</protein>
<dbReference type="InterPro" id="IPR018060">
    <property type="entry name" value="HTH_AraC"/>
</dbReference>
<dbReference type="PROSITE" id="PS01124">
    <property type="entry name" value="HTH_ARAC_FAMILY_2"/>
    <property type="match status" value="1"/>
</dbReference>
<dbReference type="Pfam" id="PF14526">
    <property type="entry name" value="Cass2"/>
    <property type="match status" value="1"/>
</dbReference>
<dbReference type="GO" id="GO:0043565">
    <property type="term" value="F:sequence-specific DNA binding"/>
    <property type="evidence" value="ECO:0007669"/>
    <property type="project" value="InterPro"/>
</dbReference>
<feature type="domain" description="HTH araC/xylS-type" evidence="4">
    <location>
        <begin position="8"/>
        <end position="106"/>
    </location>
</feature>
<dbReference type="Pfam" id="PF12833">
    <property type="entry name" value="HTH_18"/>
    <property type="match status" value="1"/>
</dbReference>
<dbReference type="SMART" id="SM00342">
    <property type="entry name" value="HTH_ARAC"/>
    <property type="match status" value="1"/>
</dbReference>
<evidence type="ECO:0000259" key="4">
    <source>
        <dbReference type="PROSITE" id="PS01124"/>
    </source>
</evidence>
<dbReference type="InterPro" id="IPR010499">
    <property type="entry name" value="AraC_E-bd"/>
</dbReference>
<dbReference type="PANTHER" id="PTHR47504">
    <property type="entry name" value="RIGHT ORIGIN-BINDING PROTEIN"/>
    <property type="match status" value="1"/>
</dbReference>
<dbReference type="InterPro" id="IPR009057">
    <property type="entry name" value="Homeodomain-like_sf"/>
</dbReference>
<dbReference type="InterPro" id="IPR050959">
    <property type="entry name" value="MarA-like"/>
</dbReference>
<sequence>MNWIESIQKSVHYIEEHLLESVTVEKVAAQAHMSAFHFQRIFALMTDVTVAEYIRRRRLTLAAHELLQEEYRIVDIALKYGYETPESFSKAFQRQHGVTPSELRKSGAPVQSYNRLVIQVSLQGVEPMKVQLVEQEAFSITGVRQTFSYVDGQHLQGIGTMWQETYKSGMEDRIGALNDGVIPGLLGVCVDQGEIQDKQMEYWIATTYTGEQQEGLSVLTLPSSKWAVFEVQEPMPQGMQKLWKRIVTEWFPSNPYEHAWLPELEVYRGMYDAPQIWIPIK</sequence>